<dbReference type="AlphaFoldDB" id="A0A821NQ65"/>
<name>A0A821NQ65_9BILA</name>
<feature type="non-terminal residue" evidence="2">
    <location>
        <position position="1"/>
    </location>
</feature>
<protein>
    <recommendedName>
        <fullName evidence="4">Ion transport domain-containing protein</fullName>
    </recommendedName>
</protein>
<dbReference type="EMBL" id="CAJOBP010045908">
    <property type="protein sequence ID" value="CAF4788786.1"/>
    <property type="molecule type" value="Genomic_DNA"/>
</dbReference>
<sequence>MKDALRADDSIHDGKNGFMSIIAPIYFVAFVLMAQFVLVNVVVAVLMKKLDESNQMMTDDAETDEDTERHLTAIASAQDYSKKAFLNNKYPVFADYNYIPYFP</sequence>
<dbReference type="Proteomes" id="UP000663873">
    <property type="component" value="Unassembled WGS sequence"/>
</dbReference>
<evidence type="ECO:0008006" key="4">
    <source>
        <dbReference type="Google" id="ProtNLM"/>
    </source>
</evidence>
<accession>A0A821NQ65</accession>
<evidence type="ECO:0000313" key="3">
    <source>
        <dbReference type="Proteomes" id="UP000663873"/>
    </source>
</evidence>
<keyword evidence="1" id="KW-1133">Transmembrane helix</keyword>
<dbReference type="PANTHER" id="PTHR10037">
    <property type="entry name" value="VOLTAGE-GATED CATION CHANNEL CALCIUM AND SODIUM"/>
    <property type="match status" value="1"/>
</dbReference>
<keyword evidence="3" id="KW-1185">Reference proteome</keyword>
<dbReference type="InterPro" id="IPR043203">
    <property type="entry name" value="VGCC_Ca_Na"/>
</dbReference>
<dbReference type="GO" id="GO:0005248">
    <property type="term" value="F:voltage-gated sodium channel activity"/>
    <property type="evidence" value="ECO:0007669"/>
    <property type="project" value="TreeGrafter"/>
</dbReference>
<dbReference type="GO" id="GO:0008332">
    <property type="term" value="F:low voltage-gated calcium channel activity"/>
    <property type="evidence" value="ECO:0007669"/>
    <property type="project" value="TreeGrafter"/>
</dbReference>
<dbReference type="Gene3D" id="1.10.287.70">
    <property type="match status" value="1"/>
</dbReference>
<evidence type="ECO:0000256" key="1">
    <source>
        <dbReference type="SAM" id="Phobius"/>
    </source>
</evidence>
<comment type="caution">
    <text evidence="2">The sequence shown here is derived from an EMBL/GenBank/DDBJ whole genome shotgun (WGS) entry which is preliminary data.</text>
</comment>
<dbReference type="GO" id="GO:0043005">
    <property type="term" value="C:neuron projection"/>
    <property type="evidence" value="ECO:0007669"/>
    <property type="project" value="TreeGrafter"/>
</dbReference>
<dbReference type="GO" id="GO:0070509">
    <property type="term" value="P:calcium ion import"/>
    <property type="evidence" value="ECO:0007669"/>
    <property type="project" value="TreeGrafter"/>
</dbReference>
<keyword evidence="1" id="KW-0812">Transmembrane</keyword>
<keyword evidence="1" id="KW-0472">Membrane</keyword>
<dbReference type="PANTHER" id="PTHR10037:SF230">
    <property type="entry name" value="CA[2+]-CHANNEL PROTEIN ALPHA[[1]] SUBUNIT T, ISOFORM F"/>
    <property type="match status" value="1"/>
</dbReference>
<evidence type="ECO:0000313" key="2">
    <source>
        <dbReference type="EMBL" id="CAF4788786.1"/>
    </source>
</evidence>
<dbReference type="GO" id="GO:0086010">
    <property type="term" value="P:membrane depolarization during action potential"/>
    <property type="evidence" value="ECO:0007669"/>
    <property type="project" value="TreeGrafter"/>
</dbReference>
<gene>
    <name evidence="2" type="ORF">UJA718_LOCUS40736</name>
</gene>
<feature type="transmembrane region" description="Helical" evidence="1">
    <location>
        <begin position="25"/>
        <end position="47"/>
    </location>
</feature>
<dbReference type="GO" id="GO:0001518">
    <property type="term" value="C:voltage-gated sodium channel complex"/>
    <property type="evidence" value="ECO:0007669"/>
    <property type="project" value="TreeGrafter"/>
</dbReference>
<proteinExistence type="predicted"/>
<reference evidence="2" key="1">
    <citation type="submission" date="2021-02" db="EMBL/GenBank/DDBJ databases">
        <authorList>
            <person name="Nowell W R."/>
        </authorList>
    </citation>
    <scope>NUCLEOTIDE SEQUENCE</scope>
</reference>
<organism evidence="2 3">
    <name type="scientific">Rotaria socialis</name>
    <dbReference type="NCBI Taxonomy" id="392032"/>
    <lineage>
        <taxon>Eukaryota</taxon>
        <taxon>Metazoa</taxon>
        <taxon>Spiralia</taxon>
        <taxon>Gnathifera</taxon>
        <taxon>Rotifera</taxon>
        <taxon>Eurotatoria</taxon>
        <taxon>Bdelloidea</taxon>
        <taxon>Philodinida</taxon>
        <taxon>Philodinidae</taxon>
        <taxon>Rotaria</taxon>
    </lineage>
</organism>